<dbReference type="InterPro" id="IPR037143">
    <property type="entry name" value="4-PPantetheinyl_Trfase_dom_sf"/>
</dbReference>
<dbReference type="GO" id="GO:0006633">
    <property type="term" value="P:fatty acid biosynthetic process"/>
    <property type="evidence" value="ECO:0007669"/>
    <property type="project" value="UniProtKB-UniRule"/>
</dbReference>
<dbReference type="InterPro" id="IPR008278">
    <property type="entry name" value="4-PPantetheinyl_Trfase_dom"/>
</dbReference>
<keyword evidence="1 8" id="KW-0444">Lipid biosynthesis</keyword>
<dbReference type="EMBL" id="CP025570">
    <property type="protein sequence ID" value="AZZ38942.1"/>
    <property type="molecule type" value="Genomic_DNA"/>
</dbReference>
<keyword evidence="3 8" id="KW-0479">Metal-binding</keyword>
<proteinExistence type="inferred from homology"/>
<dbReference type="RefSeq" id="WP_028702571.1">
    <property type="nucleotide sequence ID" value="NZ_CP025570.1"/>
</dbReference>
<dbReference type="OrthoDB" id="517356at2"/>
<evidence type="ECO:0000313" key="13">
    <source>
        <dbReference type="Proteomes" id="UP000285875"/>
    </source>
</evidence>
<reference evidence="13" key="1">
    <citation type="submission" date="2017-12" db="EMBL/GenBank/DDBJ databases">
        <title>Whole genome sequencing of Acidipropionibacterium jensenii strains JS279 and JS280.</title>
        <authorList>
            <person name="Deptula P."/>
            <person name="Laine P."/>
            <person name="Smolander O.-P."/>
            <person name="Paulin L."/>
            <person name="Auvinen P."/>
            <person name="Varmanen P."/>
        </authorList>
    </citation>
    <scope>NUCLEOTIDE SEQUENCE [LARGE SCALE GENOMIC DNA]</scope>
    <source>
        <strain evidence="13">JS280</strain>
    </source>
</reference>
<comment type="subcellular location">
    <subcellularLocation>
        <location evidence="8">Cytoplasm</location>
    </subcellularLocation>
</comment>
<evidence type="ECO:0000256" key="5">
    <source>
        <dbReference type="ARBA" id="ARBA00022842"/>
    </source>
</evidence>
<dbReference type="AlphaFoldDB" id="A0A3Q9UJG1"/>
<dbReference type="GO" id="GO:0000287">
    <property type="term" value="F:magnesium ion binding"/>
    <property type="evidence" value="ECO:0007669"/>
    <property type="project" value="UniProtKB-UniRule"/>
</dbReference>
<name>A0A3Q9UJG1_9ACTN</name>
<evidence type="ECO:0000313" key="12">
    <source>
        <dbReference type="Proteomes" id="UP000277858"/>
    </source>
</evidence>
<evidence type="ECO:0000256" key="6">
    <source>
        <dbReference type="ARBA" id="ARBA00023098"/>
    </source>
</evidence>
<dbReference type="NCBIfam" id="NF000832">
    <property type="entry name" value="PRK00070.3-2"/>
    <property type="match status" value="1"/>
</dbReference>
<reference evidence="11 12" key="2">
    <citation type="submission" date="2018-12" db="EMBL/GenBank/DDBJ databases">
        <authorList>
            <consortium name="Pathogen Informatics"/>
        </authorList>
    </citation>
    <scope>NUCLEOTIDE SEQUENCE [LARGE SCALE GENOMIC DNA]</scope>
    <source>
        <strain evidence="11 12">NCTC13652</strain>
    </source>
</reference>
<dbReference type="Gene3D" id="3.90.470.20">
    <property type="entry name" value="4'-phosphopantetheinyl transferase domain"/>
    <property type="match status" value="1"/>
</dbReference>
<evidence type="ECO:0000256" key="3">
    <source>
        <dbReference type="ARBA" id="ARBA00022723"/>
    </source>
</evidence>
<dbReference type="Pfam" id="PF01648">
    <property type="entry name" value="ACPS"/>
    <property type="match status" value="1"/>
</dbReference>
<comment type="cofactor">
    <cofactor evidence="8">
        <name>Mg(2+)</name>
        <dbReference type="ChEBI" id="CHEBI:18420"/>
    </cofactor>
</comment>
<dbReference type="GO" id="GO:0005737">
    <property type="term" value="C:cytoplasm"/>
    <property type="evidence" value="ECO:0007669"/>
    <property type="project" value="UniProtKB-SubCell"/>
</dbReference>
<evidence type="ECO:0000313" key="10">
    <source>
        <dbReference type="EMBL" id="AZZ38942.1"/>
    </source>
</evidence>
<dbReference type="EMBL" id="LR134473">
    <property type="protein sequence ID" value="VEI04075.1"/>
    <property type="molecule type" value="Genomic_DNA"/>
</dbReference>
<dbReference type="GO" id="GO:0008897">
    <property type="term" value="F:holo-[acyl-carrier-protein] synthase activity"/>
    <property type="evidence" value="ECO:0007669"/>
    <property type="project" value="UniProtKB-UniRule"/>
</dbReference>
<evidence type="ECO:0000256" key="1">
    <source>
        <dbReference type="ARBA" id="ARBA00022516"/>
    </source>
</evidence>
<dbReference type="Proteomes" id="UP000277858">
    <property type="component" value="Chromosome"/>
</dbReference>
<dbReference type="NCBIfam" id="TIGR00516">
    <property type="entry name" value="acpS"/>
    <property type="match status" value="1"/>
</dbReference>
<sequence>MILGIGVDVCEVSRWQAALARHPGLARRVLSAQEAGRPAQSQAARFAAKEALHKALGGPRGLSWADAEVTVDQTGAPSFALRGRVAEVAREQGIAAVHLSLSHDAGLAVALVVCEGR</sequence>
<keyword evidence="7 8" id="KW-0275">Fatty acid biosynthesis</keyword>
<keyword evidence="4 8" id="KW-0276">Fatty acid metabolism</keyword>
<accession>A0A3Q9UJG1</accession>
<feature type="binding site" evidence="8">
    <location>
        <position position="8"/>
    </location>
    <ligand>
        <name>Mg(2+)</name>
        <dbReference type="ChEBI" id="CHEBI:18420"/>
    </ligand>
</feature>
<dbReference type="InterPro" id="IPR004568">
    <property type="entry name" value="Ppantetheine-prot_Trfase_dom"/>
</dbReference>
<evidence type="ECO:0000256" key="2">
    <source>
        <dbReference type="ARBA" id="ARBA00022679"/>
    </source>
</evidence>
<keyword evidence="5 8" id="KW-0460">Magnesium</keyword>
<dbReference type="Proteomes" id="UP000285875">
    <property type="component" value="Chromosome"/>
</dbReference>
<evidence type="ECO:0000313" key="11">
    <source>
        <dbReference type="EMBL" id="VEI04075.1"/>
    </source>
</evidence>
<comment type="catalytic activity">
    <reaction evidence="8">
        <text>apo-[ACP] + CoA = holo-[ACP] + adenosine 3',5'-bisphosphate + H(+)</text>
        <dbReference type="Rhea" id="RHEA:12068"/>
        <dbReference type="Rhea" id="RHEA-COMP:9685"/>
        <dbReference type="Rhea" id="RHEA-COMP:9690"/>
        <dbReference type="ChEBI" id="CHEBI:15378"/>
        <dbReference type="ChEBI" id="CHEBI:29999"/>
        <dbReference type="ChEBI" id="CHEBI:57287"/>
        <dbReference type="ChEBI" id="CHEBI:58343"/>
        <dbReference type="ChEBI" id="CHEBI:64479"/>
        <dbReference type="EC" id="2.7.8.7"/>
    </reaction>
</comment>
<feature type="binding site" evidence="8">
    <location>
        <position position="50"/>
    </location>
    <ligand>
        <name>Mg(2+)</name>
        <dbReference type="ChEBI" id="CHEBI:18420"/>
    </ligand>
</feature>
<keyword evidence="12" id="KW-1185">Reference proteome</keyword>
<dbReference type="KEGG" id="aji:C0Z10_03330"/>
<protein>
    <recommendedName>
        <fullName evidence="8">Holo-[acyl-carrier-protein] synthase</fullName>
        <shortName evidence="8">Holo-ACP synthase</shortName>
        <ecNumber evidence="8">2.7.8.7</ecNumber>
    </recommendedName>
    <alternativeName>
        <fullName evidence="8">4'-phosphopantetheinyl transferase AcpS</fullName>
    </alternativeName>
</protein>
<dbReference type="NCBIfam" id="TIGR00556">
    <property type="entry name" value="pantethn_trn"/>
    <property type="match status" value="1"/>
</dbReference>
<comment type="similarity">
    <text evidence="8">Belongs to the P-Pant transferase superfamily. AcpS family.</text>
</comment>
<evidence type="ECO:0000256" key="8">
    <source>
        <dbReference type="HAMAP-Rule" id="MF_00101"/>
    </source>
</evidence>
<keyword evidence="6 8" id="KW-0443">Lipid metabolism</keyword>
<dbReference type="STRING" id="1122997.GCA_000425285_00817"/>
<dbReference type="HAMAP" id="MF_00101">
    <property type="entry name" value="AcpS"/>
    <property type="match status" value="1"/>
</dbReference>
<dbReference type="SUPFAM" id="SSF56214">
    <property type="entry name" value="4'-phosphopantetheinyl transferase"/>
    <property type="match status" value="1"/>
</dbReference>
<reference evidence="10" key="3">
    <citation type="journal article" date="2019" name="Microorganisms">
        <title>Red-Brown Pigmentation of Acidipropionibacterium jensenii Is Tied to Haemolytic Activity and cyl-Like Gene Cluster.</title>
        <authorList>
            <person name="Deptula P."/>
            <person name="Loivamaa I."/>
            <person name="Smolander O.P."/>
            <person name="Laine P."/>
            <person name="Roberts R.J."/>
            <person name="Piironen V."/>
            <person name="Paulin L."/>
            <person name="Savijoki K."/>
            <person name="Auvinen P."/>
            <person name="Varmanen P."/>
        </authorList>
    </citation>
    <scope>NUCLEOTIDE SEQUENCE</scope>
    <source>
        <strain evidence="10">JS280</strain>
    </source>
</reference>
<evidence type="ECO:0000256" key="7">
    <source>
        <dbReference type="ARBA" id="ARBA00023160"/>
    </source>
</evidence>
<dbReference type="InterPro" id="IPR002582">
    <property type="entry name" value="ACPS"/>
</dbReference>
<keyword evidence="2 8" id="KW-0808">Transferase</keyword>
<keyword evidence="8" id="KW-0963">Cytoplasm</keyword>
<gene>
    <name evidence="8 11" type="primary">acpS</name>
    <name evidence="10" type="ORF">C0Z10_03330</name>
    <name evidence="11" type="ORF">NCTC13652_02298</name>
</gene>
<dbReference type="EC" id="2.7.8.7" evidence="8"/>
<feature type="domain" description="4'-phosphopantetheinyl transferase" evidence="9">
    <location>
        <begin position="4"/>
        <end position="89"/>
    </location>
</feature>
<organism evidence="10 13">
    <name type="scientific">Acidipropionibacterium jensenii</name>
    <dbReference type="NCBI Taxonomy" id="1749"/>
    <lineage>
        <taxon>Bacteria</taxon>
        <taxon>Bacillati</taxon>
        <taxon>Actinomycetota</taxon>
        <taxon>Actinomycetes</taxon>
        <taxon>Propionibacteriales</taxon>
        <taxon>Propionibacteriaceae</taxon>
        <taxon>Acidipropionibacterium</taxon>
    </lineage>
</organism>
<comment type="function">
    <text evidence="8">Transfers the 4'-phosphopantetheine moiety from coenzyme A to a Ser of acyl-carrier-protein.</text>
</comment>
<evidence type="ECO:0000256" key="4">
    <source>
        <dbReference type="ARBA" id="ARBA00022832"/>
    </source>
</evidence>
<evidence type="ECO:0000259" key="9">
    <source>
        <dbReference type="Pfam" id="PF01648"/>
    </source>
</evidence>